<keyword evidence="9" id="KW-0915">Sodium</keyword>
<evidence type="ECO:0000256" key="2">
    <source>
        <dbReference type="ARBA" id="ARBA00005948"/>
    </source>
</evidence>
<dbReference type="GO" id="GO:0016020">
    <property type="term" value="C:membrane"/>
    <property type="evidence" value="ECO:0007669"/>
    <property type="project" value="UniProtKB-SubCell"/>
</dbReference>
<dbReference type="GO" id="GO:0099106">
    <property type="term" value="F:ion channel regulator activity"/>
    <property type="evidence" value="ECO:0007669"/>
    <property type="project" value="InterPro"/>
</dbReference>
<keyword evidence="11 15" id="KW-0472">Membrane</keyword>
<evidence type="ECO:0000313" key="18">
    <source>
        <dbReference type="Proteomes" id="UP000002281"/>
    </source>
</evidence>
<evidence type="ECO:0000256" key="1">
    <source>
        <dbReference type="ARBA" id="ARBA00004183"/>
    </source>
</evidence>
<evidence type="ECO:0000256" key="4">
    <source>
        <dbReference type="ARBA" id="ARBA00022538"/>
    </source>
</evidence>
<keyword evidence="6 15" id="KW-0812">Transmembrane</keyword>
<keyword evidence="8 15" id="KW-1133">Transmembrane helix</keyword>
<keyword evidence="5" id="KW-0740">Sodium/potassium transport</keyword>
<dbReference type="PANTHER" id="PTHR14132">
    <property type="entry name" value="SODIUM/POTASSIUM-TRANSPORTING ATPASE SUBUNIT GAMMA"/>
    <property type="match status" value="1"/>
</dbReference>
<evidence type="ECO:0000256" key="8">
    <source>
        <dbReference type="ARBA" id="ARBA00022989"/>
    </source>
</evidence>
<evidence type="ECO:0000256" key="16">
    <source>
        <dbReference type="SAM" id="MobiDB-lite"/>
    </source>
</evidence>
<evidence type="ECO:0000256" key="14">
    <source>
        <dbReference type="ARBA" id="ARBA00034793"/>
    </source>
</evidence>
<comment type="subunit">
    <text evidence="14">Regulatory subunit of the sodium/potassium-transporting ATPase which is composed of a catalytic alpha subunit, an auxiliary non-catalytic beta subunit and an additional regulatory subunit.</text>
</comment>
<proteinExistence type="inferred from homology"/>
<dbReference type="GO" id="GO:0006813">
    <property type="term" value="P:potassium ion transport"/>
    <property type="evidence" value="ECO:0007669"/>
    <property type="project" value="UniProtKB-KW"/>
</dbReference>
<keyword evidence="4" id="KW-0633">Potassium transport</keyword>
<dbReference type="Ensembl" id="ENSECAT00000061465.3">
    <property type="protein sequence ID" value="ENSECAP00000025882.2"/>
    <property type="gene ID" value="ENSECAG00000030785.3"/>
</dbReference>
<comment type="function">
    <text evidence="13">May be involved in forming the receptor site for cardiac glycoside binding or may modulate the transport function of the sodium ATPase.</text>
</comment>
<comment type="subcellular location">
    <subcellularLocation>
        <location evidence="1">Membrane</location>
        <topology evidence="1">Single-pass type III membrane protein</topology>
    </subcellularLocation>
</comment>
<comment type="similarity">
    <text evidence="2 15">Belongs to the FXYD family.</text>
</comment>
<reference evidence="17 18" key="1">
    <citation type="journal article" date="2009" name="Science">
        <title>Genome sequence, comparative analysis, and population genetics of the domestic horse.</title>
        <authorList>
            <consortium name="Broad Institute Genome Sequencing Platform"/>
            <consortium name="Broad Institute Whole Genome Assembly Team"/>
            <person name="Wade C.M."/>
            <person name="Giulotto E."/>
            <person name="Sigurdsson S."/>
            <person name="Zoli M."/>
            <person name="Gnerre S."/>
            <person name="Imsland F."/>
            <person name="Lear T.L."/>
            <person name="Adelson D.L."/>
            <person name="Bailey E."/>
            <person name="Bellone R.R."/>
            <person name="Bloecker H."/>
            <person name="Distl O."/>
            <person name="Edgar R.C."/>
            <person name="Garber M."/>
            <person name="Leeb T."/>
            <person name="Mauceli E."/>
            <person name="MacLeod J.N."/>
            <person name="Penedo M.C.T."/>
            <person name="Raison J.M."/>
            <person name="Sharpe T."/>
            <person name="Vogel J."/>
            <person name="Andersson L."/>
            <person name="Antczak D.F."/>
            <person name="Biagi T."/>
            <person name="Binns M.M."/>
            <person name="Chowdhary B.P."/>
            <person name="Coleman S.J."/>
            <person name="Della Valle G."/>
            <person name="Fryc S."/>
            <person name="Guerin G."/>
            <person name="Hasegawa T."/>
            <person name="Hill E.W."/>
            <person name="Jurka J."/>
            <person name="Kiialainen A."/>
            <person name="Lindgren G."/>
            <person name="Liu J."/>
            <person name="Magnani E."/>
            <person name="Mickelson J.R."/>
            <person name="Murray J."/>
            <person name="Nergadze S.G."/>
            <person name="Onofrio R."/>
            <person name="Pedroni S."/>
            <person name="Piras M.F."/>
            <person name="Raudsepp T."/>
            <person name="Rocchi M."/>
            <person name="Roeed K.H."/>
            <person name="Ryder O.A."/>
            <person name="Searle S."/>
            <person name="Skow L."/>
            <person name="Swinburne J.E."/>
            <person name="Syvaenen A.C."/>
            <person name="Tozaki T."/>
            <person name="Valberg S.J."/>
            <person name="Vaudin M."/>
            <person name="White J.R."/>
            <person name="Zody M.C."/>
            <person name="Lander E.S."/>
            <person name="Lindblad-Toh K."/>
        </authorList>
    </citation>
    <scope>NUCLEOTIDE SEQUENCE [LARGE SCALE GENOMIC DNA]</scope>
    <source>
        <strain evidence="17 18">Thoroughbred</strain>
    </source>
</reference>
<evidence type="ECO:0000256" key="13">
    <source>
        <dbReference type="ARBA" id="ARBA00034654"/>
    </source>
</evidence>
<keyword evidence="7" id="KW-0630">Potassium</keyword>
<protein>
    <recommendedName>
        <fullName evidence="15">FXYD domain-containing ion transport regulator</fullName>
    </recommendedName>
</protein>
<keyword evidence="10 15" id="KW-0406">Ion transport</keyword>
<evidence type="ECO:0000256" key="11">
    <source>
        <dbReference type="ARBA" id="ARBA00023136"/>
    </source>
</evidence>
<dbReference type="FunFam" id="1.20.5.780:FF:000004">
    <property type="entry name" value="FXYD domain-containing ion transport regulator"/>
    <property type="match status" value="1"/>
</dbReference>
<dbReference type="Pfam" id="PF02038">
    <property type="entry name" value="ATP1G1_PLM_MAT8"/>
    <property type="match status" value="1"/>
</dbReference>
<dbReference type="InterPro" id="IPR047297">
    <property type="entry name" value="FXYD_motif"/>
</dbReference>
<name>A0A3Q2GY59_HORSE</name>
<dbReference type="GeneTree" id="ENSGT00940000153062"/>
<dbReference type="AlphaFoldDB" id="A0A3Q2GY59"/>
<dbReference type="GO" id="GO:0043269">
    <property type="term" value="P:regulation of monoatomic ion transport"/>
    <property type="evidence" value="ECO:0007669"/>
    <property type="project" value="InterPro"/>
</dbReference>
<dbReference type="InterPro" id="IPR047282">
    <property type="entry name" value="ATNG"/>
</dbReference>
<dbReference type="PROSITE" id="PS01310">
    <property type="entry name" value="FXYD"/>
    <property type="match status" value="1"/>
</dbReference>
<sequence>PRSRERSARRGGEGSVRRRHPEAAFPGAQPRRAPPTAPHPRRTRPSSPPQPFAGGEAGKERKAIPQLCPQPRHSQAAPDSARPPGSVSEGPRGAGTQPAAPAMDRWYLGGSPKGDVDPFYYDYETVRNGGLIFAALAFLVGLLILLGKRLRCGAKKQHRQVNEDEL</sequence>
<reference evidence="17" key="3">
    <citation type="submission" date="2025-09" db="UniProtKB">
        <authorList>
            <consortium name="Ensembl"/>
        </authorList>
    </citation>
    <scope>IDENTIFICATION</scope>
    <source>
        <strain evidence="17">Thoroughbred</strain>
    </source>
</reference>
<keyword evidence="12" id="KW-0739">Sodium transport</keyword>
<evidence type="ECO:0000256" key="12">
    <source>
        <dbReference type="ARBA" id="ARBA00023201"/>
    </source>
</evidence>
<dbReference type="Proteomes" id="UP000002281">
    <property type="component" value="Chromosome 7"/>
</dbReference>
<evidence type="ECO:0000256" key="9">
    <source>
        <dbReference type="ARBA" id="ARBA00023053"/>
    </source>
</evidence>
<feature type="region of interest" description="Disordered" evidence="16">
    <location>
        <begin position="1"/>
        <end position="106"/>
    </location>
</feature>
<dbReference type="ExpressionAtlas" id="A0A3Q2GY59">
    <property type="expression patterns" value="baseline"/>
</dbReference>
<keyword evidence="3 15" id="KW-0813">Transport</keyword>
<feature type="transmembrane region" description="Helical" evidence="15">
    <location>
        <begin position="129"/>
        <end position="147"/>
    </location>
</feature>
<feature type="compositionally biased region" description="Basic and acidic residues" evidence="16">
    <location>
        <begin position="1"/>
        <end position="16"/>
    </location>
</feature>
<evidence type="ECO:0000313" key="17">
    <source>
        <dbReference type="Ensembl" id="ENSECAP00000025882.2"/>
    </source>
</evidence>
<evidence type="ECO:0000256" key="3">
    <source>
        <dbReference type="ARBA" id="ARBA00022448"/>
    </source>
</evidence>
<keyword evidence="18" id="KW-1185">Reference proteome</keyword>
<dbReference type="PANTHER" id="PTHR14132:SF3">
    <property type="entry name" value="SODIUM_POTASSIUM-TRANSPORTING ATPASE SUBUNIT GAMMA"/>
    <property type="match status" value="1"/>
</dbReference>
<dbReference type="Gene3D" id="1.20.5.780">
    <property type="entry name" value="Single helix bin"/>
    <property type="match status" value="1"/>
</dbReference>
<reference evidence="17" key="2">
    <citation type="submission" date="2025-08" db="UniProtKB">
        <authorList>
            <consortium name="Ensembl"/>
        </authorList>
    </citation>
    <scope>IDENTIFICATION</scope>
    <source>
        <strain evidence="17">Thoroughbred</strain>
    </source>
</reference>
<evidence type="ECO:0000256" key="10">
    <source>
        <dbReference type="ARBA" id="ARBA00023065"/>
    </source>
</evidence>
<evidence type="ECO:0000256" key="15">
    <source>
        <dbReference type="RuleBase" id="RU364131"/>
    </source>
</evidence>
<dbReference type="CDD" id="cd20318">
    <property type="entry name" value="FXYD2"/>
    <property type="match status" value="1"/>
</dbReference>
<dbReference type="InterPro" id="IPR000272">
    <property type="entry name" value="Ion-transport_regulator_FXYD"/>
</dbReference>
<evidence type="ECO:0000256" key="6">
    <source>
        <dbReference type="ARBA" id="ARBA00022692"/>
    </source>
</evidence>
<dbReference type="Bgee" id="ENSECAG00000030785">
    <property type="expression patterns" value="Expressed in adult mammalian kidney and 12 other cell types or tissues"/>
</dbReference>
<dbReference type="GO" id="GO:0006814">
    <property type="term" value="P:sodium ion transport"/>
    <property type="evidence" value="ECO:0007669"/>
    <property type="project" value="UniProtKB-KW"/>
</dbReference>
<evidence type="ECO:0000256" key="5">
    <source>
        <dbReference type="ARBA" id="ARBA00022607"/>
    </source>
</evidence>
<accession>A0A3Q2GY59</accession>
<organism evidence="17 18">
    <name type="scientific">Equus caballus</name>
    <name type="common">Horse</name>
    <dbReference type="NCBI Taxonomy" id="9796"/>
    <lineage>
        <taxon>Eukaryota</taxon>
        <taxon>Metazoa</taxon>
        <taxon>Chordata</taxon>
        <taxon>Craniata</taxon>
        <taxon>Vertebrata</taxon>
        <taxon>Euteleostomi</taxon>
        <taxon>Mammalia</taxon>
        <taxon>Eutheria</taxon>
        <taxon>Laurasiatheria</taxon>
        <taxon>Perissodactyla</taxon>
        <taxon>Equidae</taxon>
        <taxon>Equus</taxon>
    </lineage>
</organism>
<evidence type="ECO:0000256" key="7">
    <source>
        <dbReference type="ARBA" id="ARBA00022958"/>
    </source>
</evidence>